<reference evidence="1" key="1">
    <citation type="submission" date="2017-10" db="EMBL/GenBank/DDBJ databases">
        <title>Genome sequence of cellulolytic Lachnospiraceae bacterium XHS1971 isolated from hotspring sediment.</title>
        <authorList>
            <person name="Vasudevan G."/>
            <person name="Joshi A.J."/>
            <person name="Hivarkar S."/>
            <person name="Lanjekar V.B."/>
            <person name="Dhakephalkar P.K."/>
            <person name="Dagar S."/>
        </authorList>
    </citation>
    <scope>NUCLEOTIDE SEQUENCE</scope>
    <source>
        <strain evidence="1">XHS1971</strain>
    </source>
</reference>
<accession>A0AC61D9N8</accession>
<keyword evidence="2" id="KW-1185">Reference proteome</keyword>
<evidence type="ECO:0000313" key="1">
    <source>
        <dbReference type="EMBL" id="PHV69732.1"/>
    </source>
</evidence>
<dbReference type="EMBL" id="PEDL01000019">
    <property type="protein sequence ID" value="PHV69732.1"/>
    <property type="molecule type" value="Genomic_DNA"/>
</dbReference>
<evidence type="ECO:0000313" key="2">
    <source>
        <dbReference type="Proteomes" id="UP000224460"/>
    </source>
</evidence>
<organism evidence="1 2">
    <name type="scientific">Sporanaerobium hydrogeniformans</name>
    <dbReference type="NCBI Taxonomy" id="3072179"/>
    <lineage>
        <taxon>Bacteria</taxon>
        <taxon>Bacillati</taxon>
        <taxon>Bacillota</taxon>
        <taxon>Clostridia</taxon>
        <taxon>Lachnospirales</taxon>
        <taxon>Lachnospiraceae</taxon>
        <taxon>Sporanaerobium</taxon>
    </lineage>
</organism>
<gene>
    <name evidence="1" type="ORF">CS063_14135</name>
</gene>
<comment type="caution">
    <text evidence="1">The sequence shown here is derived from an EMBL/GenBank/DDBJ whole genome shotgun (WGS) entry which is preliminary data.</text>
</comment>
<sequence>MKKIERYMTRGIQADVPMEIQLFLWELQTGIRKSNKEIDYLQVYDLIIEEGQQKIRHTSEEPEYEKEYVIQVEEPMTAKIYIIEDDYGDKLVETMLLAEEY</sequence>
<name>A0AC61D9N8_9FIRM</name>
<proteinExistence type="predicted"/>
<dbReference type="Proteomes" id="UP000224460">
    <property type="component" value="Unassembled WGS sequence"/>
</dbReference>
<protein>
    <submittedName>
        <fullName evidence="1">Uncharacterized protein</fullName>
    </submittedName>
</protein>